<keyword evidence="5" id="KW-1185">Reference proteome</keyword>
<name>A0A970B4U1_9GAMM</name>
<evidence type="ECO:0000313" key="4">
    <source>
        <dbReference type="EMBL" id="NKF20885.1"/>
    </source>
</evidence>
<dbReference type="Proteomes" id="UP000653472">
    <property type="component" value="Unassembled WGS sequence"/>
</dbReference>
<dbReference type="SUPFAM" id="SSF51161">
    <property type="entry name" value="Trimeric LpxA-like enzymes"/>
    <property type="match status" value="1"/>
</dbReference>
<dbReference type="PROSITE" id="PS00101">
    <property type="entry name" value="HEXAPEP_TRANSFERASES"/>
    <property type="match status" value="1"/>
</dbReference>
<comment type="caution">
    <text evidence="4">The sequence shown here is derived from an EMBL/GenBank/DDBJ whole genome shotgun (WGS) entry which is preliminary data.</text>
</comment>
<accession>A0A970B4U1</accession>
<evidence type="ECO:0000256" key="3">
    <source>
        <dbReference type="ARBA" id="ARBA00023315"/>
    </source>
</evidence>
<evidence type="ECO:0000313" key="5">
    <source>
        <dbReference type="Proteomes" id="UP000653472"/>
    </source>
</evidence>
<dbReference type="GO" id="GO:0016746">
    <property type="term" value="F:acyltransferase activity"/>
    <property type="evidence" value="ECO:0007669"/>
    <property type="project" value="UniProtKB-KW"/>
</dbReference>
<sequence length="207" mass="22673">MNKLRHAARVTVEVLAILRAKLYLRHARVGAGVRLYGNVWFRGPGVLQIEPRVCFHHGSGVSEIHVHKGGEVTLGESSMINHGVIINASKRISIGRRCRIGYRAMILDSDLHRLEPSRRHERPTPRPVQIEDDVWIGAQAIVLRGVRIGYGSVVAAGSVVTRSVPAMSVVAGNPARVVRRIQDSGPAPRVLPDRTNGAWVARESFAA</sequence>
<dbReference type="InterPro" id="IPR051159">
    <property type="entry name" value="Hexapeptide_acetyltransf"/>
</dbReference>
<dbReference type="Gene3D" id="2.160.10.10">
    <property type="entry name" value="Hexapeptide repeat proteins"/>
    <property type="match status" value="1"/>
</dbReference>
<evidence type="ECO:0000256" key="1">
    <source>
        <dbReference type="ARBA" id="ARBA00022679"/>
    </source>
</evidence>
<gene>
    <name evidence="4" type="ORF">G7Y82_01055</name>
</gene>
<organism evidence="4 5">
    <name type="scientific">Solimonas marina</name>
    <dbReference type="NCBI Taxonomy" id="2714601"/>
    <lineage>
        <taxon>Bacteria</taxon>
        <taxon>Pseudomonadati</taxon>
        <taxon>Pseudomonadota</taxon>
        <taxon>Gammaproteobacteria</taxon>
        <taxon>Nevskiales</taxon>
        <taxon>Nevskiaceae</taxon>
        <taxon>Solimonas</taxon>
    </lineage>
</organism>
<dbReference type="InterPro" id="IPR001451">
    <property type="entry name" value="Hexapep"/>
</dbReference>
<dbReference type="RefSeq" id="WP_168146144.1">
    <property type="nucleotide sequence ID" value="NZ_JAAVXB010000001.1"/>
</dbReference>
<proteinExistence type="predicted"/>
<keyword evidence="1" id="KW-0808">Transferase</keyword>
<dbReference type="Pfam" id="PF14602">
    <property type="entry name" value="Hexapep_2"/>
    <property type="match status" value="1"/>
</dbReference>
<dbReference type="AlphaFoldDB" id="A0A970B4U1"/>
<dbReference type="InterPro" id="IPR018357">
    <property type="entry name" value="Hexapep_transf_CS"/>
</dbReference>
<keyword evidence="2" id="KW-0677">Repeat</keyword>
<dbReference type="EMBL" id="JAAVXB010000001">
    <property type="protein sequence ID" value="NKF20885.1"/>
    <property type="molecule type" value="Genomic_DNA"/>
</dbReference>
<protein>
    <submittedName>
        <fullName evidence="4">Acyltransferase</fullName>
    </submittedName>
</protein>
<evidence type="ECO:0000256" key="2">
    <source>
        <dbReference type="ARBA" id="ARBA00022737"/>
    </source>
</evidence>
<reference evidence="4" key="1">
    <citation type="submission" date="2020-03" db="EMBL/GenBank/DDBJ databases">
        <title>Solimonas marina sp. nov., isolated from deep seawater of the Pacific Ocean.</title>
        <authorList>
            <person name="Liu X."/>
            <person name="Lai Q."/>
            <person name="Sun F."/>
            <person name="Gai Y."/>
            <person name="Li G."/>
            <person name="Shao Z."/>
        </authorList>
    </citation>
    <scope>NUCLEOTIDE SEQUENCE</scope>
    <source>
        <strain evidence="4">C16B3</strain>
    </source>
</reference>
<dbReference type="CDD" id="cd04647">
    <property type="entry name" value="LbH_MAT_like"/>
    <property type="match status" value="1"/>
</dbReference>
<dbReference type="PANTHER" id="PTHR23416">
    <property type="entry name" value="SIALIC ACID SYNTHASE-RELATED"/>
    <property type="match status" value="1"/>
</dbReference>
<dbReference type="InterPro" id="IPR011004">
    <property type="entry name" value="Trimer_LpxA-like_sf"/>
</dbReference>
<dbReference type="PANTHER" id="PTHR23416:SF78">
    <property type="entry name" value="LIPOPOLYSACCHARIDE BIOSYNTHESIS O-ACETYL TRANSFERASE WBBJ-RELATED"/>
    <property type="match status" value="1"/>
</dbReference>
<keyword evidence="3 4" id="KW-0012">Acyltransferase</keyword>